<dbReference type="Proteomes" id="UP001492380">
    <property type="component" value="Unassembled WGS sequence"/>
</dbReference>
<evidence type="ECO:0000313" key="1">
    <source>
        <dbReference type="EMBL" id="KAK8232515.1"/>
    </source>
</evidence>
<proteinExistence type="predicted"/>
<comment type="caution">
    <text evidence="1">The sequence shown here is derived from an EMBL/GenBank/DDBJ whole genome shotgun (WGS) entry which is preliminary data.</text>
</comment>
<keyword evidence="2" id="KW-1185">Reference proteome</keyword>
<sequence length="806" mass="89462">MLCRRALPTRRLVPWRASIPSHRRWYIPRSSRTVLLGDRVHDDFLLNLTSSSLPKIEKYDCPLFVILSTPTQASRFTSSSGPTPLLQNLVSRVFRKSLKHKFGATLHNVRVLSATVDALPASVPGKAAEGFAYAVLHATNGKSNSIFTLADDADQHEYGTLEFQLSDDWFRMLSHQKYEHVQNAKAIAETDYFVAMKLANTLFQSGRKKTMLDATYAVDPAGDLYAVRHEWLAHCSIMYDSPGRKFVKSVDERAVKTDKLFDVSLVPLTEPRKISVSLGNILRTIDLPDGSSRPASHELEANLDAYFKATEQEPHARPVWALLMNQSGVERTKILLQNAQFLASLSDETGQLGGLGAIWAGSDKGTIGSLRETIYLDGSRLQRVLSGGGGWGDKAGLLALDPQDSLRPKDASNQEISQFTSDLNEFTHVQFFTPTNSTSSPLTEFPRGLWMGTIPDGLEMYQPPTGGGVEVYANTFGALSSGGMSLRTNTVVYENLTDERSNQVTQTKIDVPFASFTNTLPEHANTTSGNAAQAVAKDLLQRVGPKTLAEGTALLRVAVDSIWSTVRTASLQLHKRAGVNLVQRRREIKPLLNCLVRVKQDVNPGGTGLLAAGIIRFNQTVESDGLSEVRRASAAVAQQLRMGDDFIDRVVSQIGKAVRNSNDDAREAASFNMAARQKRIIEIYDRLIPIVRTIRPKLVANHVDAKYRTLRNIWGFRLHYIHNEWMAAHYFIGGAERTIDEIKARRNDPNMVGKSRPEAQTRAVAGWLQKMLDNAMLSSRHNLSDMKHGVAKPRHWVFPGDEEKKE</sequence>
<name>A0ABR1YLL7_9PEZI</name>
<accession>A0ABR1YLL7</accession>
<dbReference type="EMBL" id="JBBWRZ010000007">
    <property type="protein sequence ID" value="KAK8232515.1"/>
    <property type="molecule type" value="Genomic_DNA"/>
</dbReference>
<organism evidence="1 2">
    <name type="scientific">Phyllosticta capitalensis</name>
    <dbReference type="NCBI Taxonomy" id="121624"/>
    <lineage>
        <taxon>Eukaryota</taxon>
        <taxon>Fungi</taxon>
        <taxon>Dikarya</taxon>
        <taxon>Ascomycota</taxon>
        <taxon>Pezizomycotina</taxon>
        <taxon>Dothideomycetes</taxon>
        <taxon>Dothideomycetes incertae sedis</taxon>
        <taxon>Botryosphaeriales</taxon>
        <taxon>Phyllostictaceae</taxon>
        <taxon>Phyllosticta</taxon>
    </lineage>
</organism>
<reference evidence="1 2" key="1">
    <citation type="submission" date="2024-04" db="EMBL/GenBank/DDBJ databases">
        <title>Phyllosticta paracitricarpa is synonymous to the EU quarantine fungus P. citricarpa based on phylogenomic analyses.</title>
        <authorList>
            <consortium name="Lawrence Berkeley National Laboratory"/>
            <person name="Van Ingen-Buijs V.A."/>
            <person name="Van Westerhoven A.C."/>
            <person name="Haridas S."/>
            <person name="Skiadas P."/>
            <person name="Martin F."/>
            <person name="Groenewald J.Z."/>
            <person name="Crous P.W."/>
            <person name="Seidl M.F."/>
        </authorList>
    </citation>
    <scope>NUCLEOTIDE SEQUENCE [LARGE SCALE GENOMIC DNA]</scope>
    <source>
        <strain evidence="1 2">CBS 123374</strain>
    </source>
</reference>
<evidence type="ECO:0000313" key="2">
    <source>
        <dbReference type="Proteomes" id="UP001492380"/>
    </source>
</evidence>
<protein>
    <submittedName>
        <fullName evidence="1">Uncharacterized protein</fullName>
    </submittedName>
</protein>
<gene>
    <name evidence="1" type="ORF">HDK90DRAFT_490342</name>
</gene>